<name>A0A9C9K0X3_UNCW3</name>
<dbReference type="Pfam" id="PF09587">
    <property type="entry name" value="PGA_cap"/>
    <property type="match status" value="1"/>
</dbReference>
<evidence type="ECO:0000313" key="3">
    <source>
        <dbReference type="EMBL" id="HEC79029.1"/>
    </source>
</evidence>
<dbReference type="SMART" id="SM00854">
    <property type="entry name" value="PGA_cap"/>
    <property type="match status" value="1"/>
</dbReference>
<evidence type="ECO:0000259" key="2">
    <source>
        <dbReference type="SMART" id="SM00854"/>
    </source>
</evidence>
<comment type="similarity">
    <text evidence="1">Belongs to the CapA family.</text>
</comment>
<dbReference type="CDD" id="cd07381">
    <property type="entry name" value="MPP_CapA"/>
    <property type="match status" value="1"/>
</dbReference>
<protein>
    <submittedName>
        <fullName evidence="3">CapA family protein</fullName>
    </submittedName>
</protein>
<organism evidence="3 4">
    <name type="scientific">candidate division WOR-3 bacterium</name>
    <dbReference type="NCBI Taxonomy" id="2052148"/>
    <lineage>
        <taxon>Bacteria</taxon>
        <taxon>Bacteria division WOR-3</taxon>
    </lineage>
</organism>
<evidence type="ECO:0000256" key="1">
    <source>
        <dbReference type="ARBA" id="ARBA00005662"/>
    </source>
</evidence>
<dbReference type="PANTHER" id="PTHR33393">
    <property type="entry name" value="POLYGLUTAMINE SYNTHESIS ACCESSORY PROTEIN RV0574C-RELATED"/>
    <property type="match status" value="1"/>
</dbReference>
<dbReference type="EMBL" id="DRIG01000085">
    <property type="protein sequence ID" value="HEC79029.1"/>
    <property type="molecule type" value="Genomic_DNA"/>
</dbReference>
<dbReference type="InterPro" id="IPR029052">
    <property type="entry name" value="Metallo-depent_PP-like"/>
</dbReference>
<dbReference type="Gene3D" id="3.60.21.10">
    <property type="match status" value="1"/>
</dbReference>
<dbReference type="Proteomes" id="UP000885826">
    <property type="component" value="Unassembled WGS sequence"/>
</dbReference>
<dbReference type="InterPro" id="IPR052169">
    <property type="entry name" value="CW_Biosynth-Accessory"/>
</dbReference>
<evidence type="ECO:0000313" key="4">
    <source>
        <dbReference type="Proteomes" id="UP000885826"/>
    </source>
</evidence>
<feature type="domain" description="Capsule synthesis protein CapA" evidence="2">
    <location>
        <begin position="47"/>
        <end position="287"/>
    </location>
</feature>
<accession>A0A9C9K0X3</accession>
<gene>
    <name evidence="3" type="ORF">ENI34_07815</name>
</gene>
<reference evidence="3" key="1">
    <citation type="journal article" date="2020" name="mSystems">
        <title>Genome- and Community-Level Interaction Insights into Carbon Utilization and Element Cycling Functions of Hydrothermarchaeota in Hydrothermal Sediment.</title>
        <authorList>
            <person name="Zhou Z."/>
            <person name="Liu Y."/>
            <person name="Xu W."/>
            <person name="Pan J."/>
            <person name="Luo Z.H."/>
            <person name="Li M."/>
        </authorList>
    </citation>
    <scope>NUCLEOTIDE SEQUENCE</scope>
    <source>
        <strain evidence="3">HyVt-388</strain>
    </source>
</reference>
<dbReference type="InterPro" id="IPR019079">
    <property type="entry name" value="Capsule_synth_CapA"/>
</dbReference>
<dbReference type="SUPFAM" id="SSF56300">
    <property type="entry name" value="Metallo-dependent phosphatases"/>
    <property type="match status" value="1"/>
</dbReference>
<dbReference type="PANTHER" id="PTHR33393:SF11">
    <property type="entry name" value="POLYGLUTAMINE SYNTHESIS ACCESSORY PROTEIN RV0574C-RELATED"/>
    <property type="match status" value="1"/>
</dbReference>
<proteinExistence type="inferred from homology"/>
<comment type="caution">
    <text evidence="3">The sequence shown here is derived from an EMBL/GenBank/DDBJ whole genome shotgun (WGS) entry which is preliminary data.</text>
</comment>
<sequence length="377" mass="41125">MRSMYPEFVSTLCRILIWRTSSLINIPPRKILIVLLFGTFLFSDSLTVIAVGDIMMGSTYPTADLPPHRGRELFKNLDSILLSADLTMGNLEGTLLTGGICTKKVKKGRCYAFRTPPDFVQNLVDAGFDFMNLANNHMNDFGAAGIASTIRVLDSAGIKSGGAYGKTAAFVIDSLKIAVLCFSTSPNTNTIFEIQEAQHKVAETAAANDIVIVSFHGGGEGSAYLHTRDTMEYFLGNPRGNVVEFAHAVIDSGADFVWGHGPHVPRALELYKDRLIAYSLGNFCTWGFNLRGEKGYAPLLKVVLAPDGGFKHGRIISAIQRPYEPLMLDSLDQAAKLIKELSAADFPDSAPVITEQGMILSFHNTGNDSLKFKKDSY</sequence>
<dbReference type="AlphaFoldDB" id="A0A9C9K0X3"/>